<reference evidence="2" key="2">
    <citation type="submission" date="2020-09" db="EMBL/GenBank/DDBJ databases">
        <authorList>
            <person name="Sun Q."/>
            <person name="Ohkuma M."/>
        </authorList>
    </citation>
    <scope>NUCLEOTIDE SEQUENCE</scope>
    <source>
        <strain evidence="2">JCM 4403</strain>
    </source>
</reference>
<keyword evidence="1" id="KW-0472">Membrane</keyword>
<proteinExistence type="predicted"/>
<evidence type="ECO:0000256" key="1">
    <source>
        <dbReference type="SAM" id="Phobius"/>
    </source>
</evidence>
<sequence length="106" mass="11027">MVWVVGIGVLVGLLMVASGVGTLRTGWVVPSARRHVARPKLYGLGALLIGVSILLQGLMYFRVLPSVPPEARYVGGNALLLGGLLLVALSQPRQRGGSVRADPSGS</sequence>
<feature type="transmembrane region" description="Helical" evidence="1">
    <location>
        <begin position="73"/>
        <end position="90"/>
    </location>
</feature>
<keyword evidence="1" id="KW-1133">Transmembrane helix</keyword>
<protein>
    <submittedName>
        <fullName evidence="2">Uncharacterized protein</fullName>
    </submittedName>
</protein>
<dbReference type="EMBL" id="BMTU01000001">
    <property type="protein sequence ID" value="GGQ65769.1"/>
    <property type="molecule type" value="Genomic_DNA"/>
</dbReference>
<gene>
    <name evidence="2" type="ORF">GCM10010280_10420</name>
</gene>
<keyword evidence="3" id="KW-1185">Reference proteome</keyword>
<organism evidence="2 3">
    <name type="scientific">Streptomyces pilosus</name>
    <dbReference type="NCBI Taxonomy" id="28893"/>
    <lineage>
        <taxon>Bacteria</taxon>
        <taxon>Bacillati</taxon>
        <taxon>Actinomycetota</taxon>
        <taxon>Actinomycetes</taxon>
        <taxon>Kitasatosporales</taxon>
        <taxon>Streptomycetaceae</taxon>
        <taxon>Streptomyces</taxon>
    </lineage>
</organism>
<dbReference type="AlphaFoldDB" id="A0A918ESP2"/>
<keyword evidence="1" id="KW-0812">Transmembrane</keyword>
<dbReference type="RefSeq" id="WP_229846660.1">
    <property type="nucleotide sequence ID" value="NZ_BMTE01000001.1"/>
</dbReference>
<name>A0A918ESP2_9ACTN</name>
<dbReference type="Proteomes" id="UP000656732">
    <property type="component" value="Unassembled WGS sequence"/>
</dbReference>
<accession>A0A918ESP2</accession>
<comment type="caution">
    <text evidence="2">The sequence shown here is derived from an EMBL/GenBank/DDBJ whole genome shotgun (WGS) entry which is preliminary data.</text>
</comment>
<evidence type="ECO:0000313" key="2">
    <source>
        <dbReference type="EMBL" id="GGQ65769.1"/>
    </source>
</evidence>
<reference evidence="2" key="1">
    <citation type="journal article" date="2014" name="Int. J. Syst. Evol. Microbiol.">
        <title>Complete genome sequence of Corynebacterium casei LMG S-19264T (=DSM 44701T), isolated from a smear-ripened cheese.</title>
        <authorList>
            <consortium name="US DOE Joint Genome Institute (JGI-PGF)"/>
            <person name="Walter F."/>
            <person name="Albersmeier A."/>
            <person name="Kalinowski J."/>
            <person name="Ruckert C."/>
        </authorList>
    </citation>
    <scope>NUCLEOTIDE SEQUENCE</scope>
    <source>
        <strain evidence="2">JCM 4403</strain>
    </source>
</reference>
<feature type="transmembrane region" description="Helical" evidence="1">
    <location>
        <begin position="41"/>
        <end position="61"/>
    </location>
</feature>
<evidence type="ECO:0000313" key="3">
    <source>
        <dbReference type="Proteomes" id="UP000656732"/>
    </source>
</evidence>
<feature type="transmembrane region" description="Helical" evidence="1">
    <location>
        <begin position="6"/>
        <end position="29"/>
    </location>
</feature>